<proteinExistence type="predicted"/>
<sequence length="85" mass="9456">MMRPGGRIGDHGQVLLLLFFKGTTFVADEKLRALAGGLVLVNALFTLFLDKQRTACRQRSAEGPRRQAPTPQRPQRQRRRGVVAG</sequence>
<keyword evidence="2" id="KW-0812">Transmembrane</keyword>
<name>A0A426YRB0_ENSVE</name>
<evidence type="ECO:0000313" key="3">
    <source>
        <dbReference type="EMBL" id="RRT54258.1"/>
    </source>
</evidence>
<keyword evidence="2" id="KW-1133">Transmembrane helix</keyword>
<dbReference type="EMBL" id="AMZH03010694">
    <property type="protein sequence ID" value="RRT54258.1"/>
    <property type="molecule type" value="Genomic_DNA"/>
</dbReference>
<gene>
    <name evidence="3" type="ORF">B296_00046365</name>
</gene>
<evidence type="ECO:0000256" key="2">
    <source>
        <dbReference type="SAM" id="Phobius"/>
    </source>
</evidence>
<reference evidence="3 4" key="1">
    <citation type="journal article" date="2014" name="Agronomy (Basel)">
        <title>A Draft Genome Sequence for Ensete ventricosum, the Drought-Tolerant Tree Against Hunger.</title>
        <authorList>
            <person name="Harrison J."/>
            <person name="Moore K.A."/>
            <person name="Paszkiewicz K."/>
            <person name="Jones T."/>
            <person name="Grant M."/>
            <person name="Ambacheew D."/>
            <person name="Muzemil S."/>
            <person name="Studholme D.J."/>
        </authorList>
    </citation>
    <scope>NUCLEOTIDE SEQUENCE [LARGE SCALE GENOMIC DNA]</scope>
</reference>
<organism evidence="3 4">
    <name type="scientific">Ensete ventricosum</name>
    <name type="common">Abyssinian banana</name>
    <name type="synonym">Musa ensete</name>
    <dbReference type="NCBI Taxonomy" id="4639"/>
    <lineage>
        <taxon>Eukaryota</taxon>
        <taxon>Viridiplantae</taxon>
        <taxon>Streptophyta</taxon>
        <taxon>Embryophyta</taxon>
        <taxon>Tracheophyta</taxon>
        <taxon>Spermatophyta</taxon>
        <taxon>Magnoliopsida</taxon>
        <taxon>Liliopsida</taxon>
        <taxon>Zingiberales</taxon>
        <taxon>Musaceae</taxon>
        <taxon>Ensete</taxon>
    </lineage>
</organism>
<comment type="caution">
    <text evidence="3">The sequence shown here is derived from an EMBL/GenBank/DDBJ whole genome shotgun (WGS) entry which is preliminary data.</text>
</comment>
<feature type="compositionally biased region" description="Basic residues" evidence="1">
    <location>
        <begin position="75"/>
        <end position="85"/>
    </location>
</feature>
<accession>A0A426YRB0</accession>
<keyword evidence="2" id="KW-0472">Membrane</keyword>
<feature type="transmembrane region" description="Helical" evidence="2">
    <location>
        <begin position="31"/>
        <end position="49"/>
    </location>
</feature>
<feature type="region of interest" description="Disordered" evidence="1">
    <location>
        <begin position="56"/>
        <end position="85"/>
    </location>
</feature>
<dbReference type="Proteomes" id="UP000287651">
    <property type="component" value="Unassembled WGS sequence"/>
</dbReference>
<evidence type="ECO:0000256" key="1">
    <source>
        <dbReference type="SAM" id="MobiDB-lite"/>
    </source>
</evidence>
<evidence type="ECO:0000313" key="4">
    <source>
        <dbReference type="Proteomes" id="UP000287651"/>
    </source>
</evidence>
<dbReference type="AlphaFoldDB" id="A0A426YRB0"/>
<protein>
    <submittedName>
        <fullName evidence="3">Uncharacterized protein</fullName>
    </submittedName>
</protein>